<dbReference type="PANTHER" id="PTHR13779">
    <property type="entry name" value="WERNER HELICASE-INTERACTING PROTEIN 1 FAMILY MEMBER"/>
    <property type="match status" value="1"/>
</dbReference>
<dbReference type="Pfam" id="PF00004">
    <property type="entry name" value="AAA"/>
    <property type="match status" value="1"/>
</dbReference>
<comment type="function">
    <text evidence="1">DNA-dependent ATPase that plays important roles in cellular responses to stalled DNA replication processes.</text>
</comment>
<reference evidence="7" key="2">
    <citation type="journal article" date="2021" name="PeerJ">
        <title>Extensive microbial diversity within the chicken gut microbiome revealed by metagenomics and culture.</title>
        <authorList>
            <person name="Gilroy R."/>
            <person name="Ravi A."/>
            <person name="Getino M."/>
            <person name="Pursley I."/>
            <person name="Horton D.L."/>
            <person name="Alikhan N.F."/>
            <person name="Baker D."/>
            <person name="Gharbi K."/>
            <person name="Hall N."/>
            <person name="Watson M."/>
            <person name="Adriaenssens E.M."/>
            <person name="Foster-Nyarko E."/>
            <person name="Jarju S."/>
            <person name="Secka A."/>
            <person name="Antonio M."/>
            <person name="Oren A."/>
            <person name="Chaudhuri R.R."/>
            <person name="La Ragione R."/>
            <person name="Hildebrand F."/>
            <person name="Pallen M.J."/>
        </authorList>
    </citation>
    <scope>NUCLEOTIDE SEQUENCE</scope>
    <source>
        <strain evidence="7">C6-149</strain>
    </source>
</reference>
<dbReference type="GO" id="GO:0006261">
    <property type="term" value="P:DNA-templated DNA replication"/>
    <property type="evidence" value="ECO:0007669"/>
    <property type="project" value="TreeGrafter"/>
</dbReference>
<dbReference type="AlphaFoldDB" id="A0A9D9E5A0"/>
<accession>A0A9D9E5A0</accession>
<dbReference type="Gene3D" id="1.10.3710.10">
    <property type="entry name" value="DNA polymerase III clamp loader subunits, C-terminal domain"/>
    <property type="match status" value="1"/>
</dbReference>
<feature type="domain" description="AAA+ ATPase" evidence="6">
    <location>
        <begin position="49"/>
        <end position="165"/>
    </location>
</feature>
<evidence type="ECO:0000313" key="8">
    <source>
        <dbReference type="Proteomes" id="UP000823614"/>
    </source>
</evidence>
<dbReference type="Gene3D" id="3.40.50.300">
    <property type="entry name" value="P-loop containing nucleotide triphosphate hydrolases"/>
    <property type="match status" value="1"/>
</dbReference>
<dbReference type="InterPro" id="IPR003959">
    <property type="entry name" value="ATPase_AAA_core"/>
</dbReference>
<keyword evidence="3" id="KW-0235">DNA replication</keyword>
<evidence type="ECO:0000256" key="1">
    <source>
        <dbReference type="ARBA" id="ARBA00002393"/>
    </source>
</evidence>
<dbReference type="GO" id="GO:0008047">
    <property type="term" value="F:enzyme activator activity"/>
    <property type="evidence" value="ECO:0007669"/>
    <property type="project" value="TreeGrafter"/>
</dbReference>
<comment type="caution">
    <text evidence="7">The sequence shown here is derived from an EMBL/GenBank/DDBJ whole genome shotgun (WGS) entry which is preliminary data.</text>
</comment>
<evidence type="ECO:0000256" key="5">
    <source>
        <dbReference type="ARBA" id="ARBA00022840"/>
    </source>
</evidence>
<dbReference type="InterPro" id="IPR027417">
    <property type="entry name" value="P-loop_NTPase"/>
</dbReference>
<dbReference type="GO" id="GO:0017116">
    <property type="term" value="F:single-stranded DNA helicase activity"/>
    <property type="evidence" value="ECO:0007669"/>
    <property type="project" value="TreeGrafter"/>
</dbReference>
<evidence type="ECO:0000256" key="4">
    <source>
        <dbReference type="ARBA" id="ARBA00022741"/>
    </source>
</evidence>
<dbReference type="InterPro" id="IPR032423">
    <property type="entry name" value="AAA_assoc_2"/>
</dbReference>
<dbReference type="GO" id="GO:0016887">
    <property type="term" value="F:ATP hydrolysis activity"/>
    <property type="evidence" value="ECO:0007669"/>
    <property type="project" value="InterPro"/>
</dbReference>
<dbReference type="GO" id="GO:0003677">
    <property type="term" value="F:DNA binding"/>
    <property type="evidence" value="ECO:0007669"/>
    <property type="project" value="InterPro"/>
</dbReference>
<dbReference type="Gene3D" id="1.20.272.10">
    <property type="match status" value="1"/>
</dbReference>
<proteinExistence type="inferred from homology"/>
<dbReference type="CDD" id="cd00009">
    <property type="entry name" value="AAA"/>
    <property type="match status" value="1"/>
</dbReference>
<dbReference type="EMBL" id="JADIMP010000001">
    <property type="protein sequence ID" value="MBO8440827.1"/>
    <property type="molecule type" value="Genomic_DNA"/>
</dbReference>
<dbReference type="SUPFAM" id="SSF52540">
    <property type="entry name" value="P-loop containing nucleoside triphosphate hydrolases"/>
    <property type="match status" value="1"/>
</dbReference>
<dbReference type="Pfam" id="PF12002">
    <property type="entry name" value="MgsA_C"/>
    <property type="match status" value="1"/>
</dbReference>
<dbReference type="InterPro" id="IPR051314">
    <property type="entry name" value="AAA_ATPase_RarA/MGS1/WRNIP1"/>
</dbReference>
<dbReference type="InterPro" id="IPR021886">
    <property type="entry name" value="MgsA_C"/>
</dbReference>
<dbReference type="InterPro" id="IPR003593">
    <property type="entry name" value="AAA+_ATPase"/>
</dbReference>
<reference evidence="7" key="1">
    <citation type="submission" date="2020-10" db="EMBL/GenBank/DDBJ databases">
        <authorList>
            <person name="Gilroy R."/>
        </authorList>
    </citation>
    <scope>NUCLEOTIDE SEQUENCE</scope>
    <source>
        <strain evidence="7">C6-149</strain>
    </source>
</reference>
<dbReference type="SMART" id="SM00382">
    <property type="entry name" value="AAA"/>
    <property type="match status" value="1"/>
</dbReference>
<comment type="similarity">
    <text evidence="2">Belongs to the AAA ATPase family. RarA/MGS1/WRNIP1 subfamily.</text>
</comment>
<dbReference type="FunFam" id="3.40.50.300:FF:000137">
    <property type="entry name" value="Replication-associated recombination protein A"/>
    <property type="match status" value="1"/>
</dbReference>
<evidence type="ECO:0000256" key="2">
    <source>
        <dbReference type="ARBA" id="ARBA00008959"/>
    </source>
</evidence>
<dbReference type="InterPro" id="IPR008921">
    <property type="entry name" value="DNA_pol3_clamp-load_cplx_C"/>
</dbReference>
<organism evidence="7 8">
    <name type="scientific">Candidatus Gallilactobacillus intestinavium</name>
    <dbReference type="NCBI Taxonomy" id="2840838"/>
    <lineage>
        <taxon>Bacteria</taxon>
        <taxon>Bacillati</taxon>
        <taxon>Bacillota</taxon>
        <taxon>Bacilli</taxon>
        <taxon>Lactobacillales</taxon>
        <taxon>Lactobacillaceae</taxon>
        <taxon>Lactobacillaceae incertae sedis</taxon>
        <taxon>Candidatus Gallilactobacillus</taxon>
    </lineage>
</organism>
<keyword evidence="4" id="KW-0547">Nucleotide-binding</keyword>
<keyword evidence="5" id="KW-0067">ATP-binding</keyword>
<dbReference type="GO" id="GO:0005524">
    <property type="term" value="F:ATP binding"/>
    <property type="evidence" value="ECO:0007669"/>
    <property type="project" value="UniProtKB-KW"/>
</dbReference>
<dbReference type="SUPFAM" id="SSF48019">
    <property type="entry name" value="post-AAA+ oligomerization domain-like"/>
    <property type="match status" value="1"/>
</dbReference>
<dbReference type="Pfam" id="PF16193">
    <property type="entry name" value="AAA_assoc_2"/>
    <property type="match status" value="1"/>
</dbReference>
<evidence type="ECO:0000256" key="3">
    <source>
        <dbReference type="ARBA" id="ARBA00022705"/>
    </source>
</evidence>
<dbReference type="CDD" id="cd18139">
    <property type="entry name" value="HLD_clamp_RarA"/>
    <property type="match status" value="1"/>
</dbReference>
<name>A0A9D9E5A0_9LACO</name>
<evidence type="ECO:0000259" key="6">
    <source>
        <dbReference type="SMART" id="SM00382"/>
    </source>
</evidence>
<dbReference type="Proteomes" id="UP000823614">
    <property type="component" value="Unassembled WGS sequence"/>
</dbReference>
<protein>
    <submittedName>
        <fullName evidence="7">Replication-associated recombination protein A</fullName>
    </submittedName>
</protein>
<dbReference type="PANTHER" id="PTHR13779:SF7">
    <property type="entry name" value="ATPASE WRNIP1"/>
    <property type="match status" value="1"/>
</dbReference>
<dbReference type="Gene3D" id="1.10.8.60">
    <property type="match status" value="1"/>
</dbReference>
<dbReference type="GO" id="GO:0000731">
    <property type="term" value="P:DNA synthesis involved in DNA repair"/>
    <property type="evidence" value="ECO:0007669"/>
    <property type="project" value="TreeGrafter"/>
</dbReference>
<dbReference type="FunFam" id="1.20.272.10:FF:000001">
    <property type="entry name" value="Putative AAA family ATPase"/>
    <property type="match status" value="1"/>
</dbReference>
<gene>
    <name evidence="7" type="ORF">IAA89_00010</name>
</gene>
<sequence length="443" mass="50415">MQQENSLFYNQNNEPLANRIRPQSLDDFIGQEKLIGPNTLLRNMIEHDQITSLILWGPPGVGKTTLAQIIARKTKAKFIKFSAVDSSIKKIKEIMQTAANDLQFGQKTMVFIDEIHRFNKSQQDAFLPYVEDGSIILIGATTENPSFEVNSALLSRCKVFILKALTSNDLIKLLQRIINKPTLFNVDKINITNEQLSIIANFANGDGRKAINLLEMAVLNGKNNNQVITINDDIIHQLTDQKTILYDKHGEEHYNLISAFQKSIRNSDVDSAIYWLTRMLEAGEDPLYIARRVVRCASEDIGLADPNALNIAINVYQACSFIGMPECSVNLTEAVTYLALAPKSNAMEIAYKEVKQDVKHSLNEPVPLQIRNAPTKLMKDLGYKKGYQYAHDTKDKLTTMNTMPESLKDHHYYHPTEQGKEKRFKERLNYIKQWKQQHESKSD</sequence>
<evidence type="ECO:0000313" key="7">
    <source>
        <dbReference type="EMBL" id="MBO8440827.1"/>
    </source>
</evidence>